<dbReference type="InterPro" id="IPR001173">
    <property type="entry name" value="Glyco_trans_2-like"/>
</dbReference>
<gene>
    <name evidence="2" type="ORF">DLM85_02515</name>
</gene>
<organism evidence="2 3">
    <name type="scientific">Hymenobacter edaphi</name>
    <dbReference type="NCBI Taxonomy" id="2211146"/>
    <lineage>
        <taxon>Bacteria</taxon>
        <taxon>Pseudomonadati</taxon>
        <taxon>Bacteroidota</taxon>
        <taxon>Cytophagia</taxon>
        <taxon>Cytophagales</taxon>
        <taxon>Hymenobacteraceae</taxon>
        <taxon>Hymenobacter</taxon>
    </lineage>
</organism>
<dbReference type="SUPFAM" id="SSF53448">
    <property type="entry name" value="Nucleotide-diphospho-sugar transferases"/>
    <property type="match status" value="1"/>
</dbReference>
<dbReference type="Pfam" id="PF00535">
    <property type="entry name" value="Glycos_transf_2"/>
    <property type="match status" value="1"/>
</dbReference>
<dbReference type="InterPro" id="IPR029044">
    <property type="entry name" value="Nucleotide-diphossugar_trans"/>
</dbReference>
<reference evidence="3" key="1">
    <citation type="submission" date="2018-05" db="EMBL/GenBank/DDBJ databases">
        <authorList>
            <person name="Nie L."/>
        </authorList>
    </citation>
    <scope>NUCLEOTIDE SEQUENCE [LARGE SCALE GENOMIC DNA]</scope>
    <source>
        <strain evidence="3">NL</strain>
    </source>
</reference>
<dbReference type="AlphaFoldDB" id="A0A328BST8"/>
<dbReference type="RefSeq" id="WP_111476481.1">
    <property type="nucleotide sequence ID" value="NZ_QHKM01000001.1"/>
</dbReference>
<dbReference type="EMBL" id="QHKM01000001">
    <property type="protein sequence ID" value="RAK69745.1"/>
    <property type="molecule type" value="Genomic_DNA"/>
</dbReference>
<evidence type="ECO:0000313" key="2">
    <source>
        <dbReference type="EMBL" id="RAK69745.1"/>
    </source>
</evidence>
<keyword evidence="2" id="KW-0808">Transferase</keyword>
<protein>
    <submittedName>
        <fullName evidence="2">Glycosyltransferase family 2 protein</fullName>
    </submittedName>
</protein>
<proteinExistence type="predicted"/>
<keyword evidence="3" id="KW-1185">Reference proteome</keyword>
<feature type="domain" description="Glycosyltransferase 2-like" evidence="1">
    <location>
        <begin position="16"/>
        <end position="177"/>
    </location>
</feature>
<dbReference type="OrthoDB" id="9797819at2"/>
<dbReference type="PANTHER" id="PTHR48090:SF7">
    <property type="entry name" value="RFBJ PROTEIN"/>
    <property type="match status" value="1"/>
</dbReference>
<name>A0A328BST8_9BACT</name>
<comment type="caution">
    <text evidence="2">The sequence shown here is derived from an EMBL/GenBank/DDBJ whole genome shotgun (WGS) entry which is preliminary data.</text>
</comment>
<accession>A0A328BST8</accession>
<dbReference type="CDD" id="cd04179">
    <property type="entry name" value="DPM_DPG-synthase_like"/>
    <property type="match status" value="1"/>
</dbReference>
<dbReference type="GO" id="GO:0016740">
    <property type="term" value="F:transferase activity"/>
    <property type="evidence" value="ECO:0007669"/>
    <property type="project" value="UniProtKB-KW"/>
</dbReference>
<dbReference type="InterPro" id="IPR050256">
    <property type="entry name" value="Glycosyltransferase_2"/>
</dbReference>
<sequence>MPPSPAPPSPLPLIDVIIPAHNEARSIGPVLRDIPWNWVREVIVVDNASTDDTATPARAGGATVLREDRPGYGYACLRGMAHCYARPPHQQPDIIVFLDGDYSDYPEQLPELVRPILDDGVDMVIGSRALGQREPGAMLPQQIFGNWLATTLLRRLYGARFTDLGPFRAIRAEALRRLDMQDQTYGWTVEMQLKAAKQGLRCAEVPVRYRRRIGVSKVSGTVKGTLGAGYKILWTIFRYARG</sequence>
<dbReference type="PANTHER" id="PTHR48090">
    <property type="entry name" value="UNDECAPRENYL-PHOSPHATE 4-DEOXY-4-FORMAMIDO-L-ARABINOSE TRANSFERASE-RELATED"/>
    <property type="match status" value="1"/>
</dbReference>
<dbReference type="Proteomes" id="UP000248553">
    <property type="component" value="Unassembled WGS sequence"/>
</dbReference>
<evidence type="ECO:0000259" key="1">
    <source>
        <dbReference type="Pfam" id="PF00535"/>
    </source>
</evidence>
<dbReference type="Gene3D" id="3.90.550.10">
    <property type="entry name" value="Spore Coat Polysaccharide Biosynthesis Protein SpsA, Chain A"/>
    <property type="match status" value="1"/>
</dbReference>
<evidence type="ECO:0000313" key="3">
    <source>
        <dbReference type="Proteomes" id="UP000248553"/>
    </source>
</evidence>